<feature type="transmembrane region" description="Helical" evidence="7">
    <location>
        <begin position="305"/>
        <end position="324"/>
    </location>
</feature>
<feature type="transmembrane region" description="Helical" evidence="7">
    <location>
        <begin position="246"/>
        <end position="266"/>
    </location>
</feature>
<dbReference type="InterPro" id="IPR009716">
    <property type="entry name" value="Ferroportin-1"/>
</dbReference>
<evidence type="ECO:0000256" key="7">
    <source>
        <dbReference type="RuleBase" id="RU365065"/>
    </source>
</evidence>
<dbReference type="GO" id="GO:0016020">
    <property type="term" value="C:membrane"/>
    <property type="evidence" value="ECO:0007669"/>
    <property type="project" value="UniProtKB-SubCell"/>
</dbReference>
<feature type="transmembrane region" description="Helical" evidence="7">
    <location>
        <begin position="150"/>
        <end position="171"/>
    </location>
</feature>
<accession>A0A9P8A3T6</accession>
<comment type="subcellular location">
    <subcellularLocation>
        <location evidence="1 7">Membrane</location>
        <topology evidence="1 7">Multi-pass membrane protein</topology>
    </subcellularLocation>
</comment>
<dbReference type="Proteomes" id="UP000717515">
    <property type="component" value="Unassembled WGS sequence"/>
</dbReference>
<feature type="transmembrane region" description="Helical" evidence="7">
    <location>
        <begin position="29"/>
        <end position="54"/>
    </location>
</feature>
<sequence length="407" mass="45103">MLLPYQKLYISHFLTSWVDRSFEFASYLLIAKVFTTSLLQSSLYGLITTLAALLLSNRIGNWINILSRLHTYRITLLTQKLSIVVSTLLFYILDRSPDKKTVLYACIIVLGCTLKLAFIGNSIAIEKDWAMVISDGHIQLLLPTMRRIDLVVAVVISAWTVVSTILEYILISQIHRDVPELSSRAPHSSTTTPGVEEETAVEVTAREYINHKTFLATLALGMLYMNVLSFGGTQTSYLVLIGYNSGLLGIMKALCGIIGVAGTYLMPLLAKKIGTVRTGLWSIWQLALTLAVVVIALTFRQSTMATSVLLFGGMALSRLGLWMFDIAENLILQDHTEPIHVTSIAGWQYSLCNLFDLLQFSLTIAVSDPARFIIPASISLSATVGAAIIYTLFVWKDRGHLLHIKLK</sequence>
<evidence type="ECO:0000313" key="9">
    <source>
        <dbReference type="Proteomes" id="UP000717515"/>
    </source>
</evidence>
<gene>
    <name evidence="8" type="ORF">KVV02_002205</name>
</gene>
<keyword evidence="6 7" id="KW-0472">Membrane</keyword>
<feature type="transmembrane region" description="Helical" evidence="7">
    <location>
        <begin position="214"/>
        <end position="240"/>
    </location>
</feature>
<dbReference type="PANTHER" id="PTHR11660">
    <property type="entry name" value="SOLUTE CARRIER FAMILY 40 MEMBER"/>
    <property type="match status" value="1"/>
</dbReference>
<evidence type="ECO:0000256" key="2">
    <source>
        <dbReference type="ARBA" id="ARBA00006279"/>
    </source>
</evidence>
<organism evidence="8 9">
    <name type="scientific">Mortierella alpina</name>
    <name type="common">Oleaginous fungus</name>
    <name type="synonym">Mortierella renispora</name>
    <dbReference type="NCBI Taxonomy" id="64518"/>
    <lineage>
        <taxon>Eukaryota</taxon>
        <taxon>Fungi</taxon>
        <taxon>Fungi incertae sedis</taxon>
        <taxon>Mucoromycota</taxon>
        <taxon>Mortierellomycotina</taxon>
        <taxon>Mortierellomycetes</taxon>
        <taxon>Mortierellales</taxon>
        <taxon>Mortierellaceae</taxon>
        <taxon>Mortierella</taxon>
    </lineage>
</organism>
<keyword evidence="3 7" id="KW-0813">Transport</keyword>
<evidence type="ECO:0000256" key="1">
    <source>
        <dbReference type="ARBA" id="ARBA00004141"/>
    </source>
</evidence>
<keyword evidence="4 7" id="KW-0812">Transmembrane</keyword>
<dbReference type="EMBL" id="JAIFTL010000178">
    <property type="protein sequence ID" value="KAG9321869.1"/>
    <property type="molecule type" value="Genomic_DNA"/>
</dbReference>
<evidence type="ECO:0000256" key="6">
    <source>
        <dbReference type="ARBA" id="ARBA00023136"/>
    </source>
</evidence>
<evidence type="ECO:0000256" key="3">
    <source>
        <dbReference type="ARBA" id="ARBA00022448"/>
    </source>
</evidence>
<evidence type="ECO:0000256" key="5">
    <source>
        <dbReference type="ARBA" id="ARBA00022989"/>
    </source>
</evidence>
<name>A0A9P8A3T6_MORAP</name>
<feature type="transmembrane region" description="Helical" evidence="7">
    <location>
        <begin position="74"/>
        <end position="93"/>
    </location>
</feature>
<proteinExistence type="inferred from homology"/>
<dbReference type="AlphaFoldDB" id="A0A9P8A3T6"/>
<dbReference type="Pfam" id="PF06963">
    <property type="entry name" value="FPN1"/>
    <property type="match status" value="1"/>
</dbReference>
<comment type="similarity">
    <text evidence="2 7">Belongs to the ferroportin (FP) (TC 2.A.100) family. SLC40A subfamily.</text>
</comment>
<comment type="caution">
    <text evidence="8">The sequence shown here is derived from an EMBL/GenBank/DDBJ whole genome shotgun (WGS) entry which is preliminary data.</text>
</comment>
<dbReference type="InterPro" id="IPR036259">
    <property type="entry name" value="MFS_trans_sf"/>
</dbReference>
<keyword evidence="5 7" id="KW-1133">Transmembrane helix</keyword>
<comment type="caution">
    <text evidence="7">Lacks conserved residue(s) required for the propagation of feature annotation.</text>
</comment>
<dbReference type="SUPFAM" id="SSF103473">
    <property type="entry name" value="MFS general substrate transporter"/>
    <property type="match status" value="1"/>
</dbReference>
<evidence type="ECO:0000256" key="4">
    <source>
        <dbReference type="ARBA" id="ARBA00022692"/>
    </source>
</evidence>
<dbReference type="PANTHER" id="PTHR11660:SF57">
    <property type="entry name" value="SOLUTE CARRIER FAMILY 40 MEMBER"/>
    <property type="match status" value="1"/>
</dbReference>
<comment type="function">
    <text evidence="7">May be involved in iron transport and iron homeostasis.</text>
</comment>
<keyword evidence="7" id="KW-0406">Ion transport</keyword>
<feature type="transmembrane region" description="Helical" evidence="7">
    <location>
        <begin position="102"/>
        <end position="125"/>
    </location>
</feature>
<protein>
    <recommendedName>
        <fullName evidence="7">Solute carrier family 40 member</fullName>
    </recommendedName>
</protein>
<reference evidence="8" key="1">
    <citation type="submission" date="2021-07" db="EMBL/GenBank/DDBJ databases">
        <title>Draft genome of Mortierella alpina, strain LL118, isolated from an aspen leaf litter sample.</title>
        <authorList>
            <person name="Yang S."/>
            <person name="Vinatzer B.A."/>
        </authorList>
    </citation>
    <scope>NUCLEOTIDE SEQUENCE</scope>
    <source>
        <strain evidence="8">LL118</strain>
    </source>
</reference>
<feature type="transmembrane region" description="Helical" evidence="7">
    <location>
        <begin position="372"/>
        <end position="395"/>
    </location>
</feature>
<dbReference type="GO" id="GO:0005381">
    <property type="term" value="F:iron ion transmembrane transporter activity"/>
    <property type="evidence" value="ECO:0007669"/>
    <property type="project" value="UniProtKB-UniRule"/>
</dbReference>
<evidence type="ECO:0000313" key="8">
    <source>
        <dbReference type="EMBL" id="KAG9321869.1"/>
    </source>
</evidence>
<feature type="transmembrane region" description="Helical" evidence="7">
    <location>
        <begin position="278"/>
        <end position="299"/>
    </location>
</feature>